<keyword evidence="9" id="KW-0170">Cobalt</keyword>
<dbReference type="InterPro" id="IPR004453">
    <property type="entry name" value="QueG"/>
</dbReference>
<comment type="subcellular location">
    <subcellularLocation>
        <location evidence="9">Cytoplasm</location>
    </subcellularLocation>
</comment>
<proteinExistence type="inferred from homology"/>
<evidence type="ECO:0000313" key="12">
    <source>
        <dbReference type="Proteomes" id="UP000251800"/>
    </source>
</evidence>
<comment type="catalytic activity">
    <reaction evidence="9">
        <text>epoxyqueuosine(34) in tRNA + AH2 = queuosine(34) in tRNA + A + H2O</text>
        <dbReference type="Rhea" id="RHEA:32159"/>
        <dbReference type="Rhea" id="RHEA-COMP:18571"/>
        <dbReference type="Rhea" id="RHEA-COMP:18582"/>
        <dbReference type="ChEBI" id="CHEBI:13193"/>
        <dbReference type="ChEBI" id="CHEBI:15377"/>
        <dbReference type="ChEBI" id="CHEBI:17499"/>
        <dbReference type="ChEBI" id="CHEBI:194431"/>
        <dbReference type="ChEBI" id="CHEBI:194443"/>
        <dbReference type="EC" id="1.17.99.6"/>
    </reaction>
</comment>
<dbReference type="PROSITE" id="PS51379">
    <property type="entry name" value="4FE4S_FER_2"/>
    <property type="match status" value="1"/>
</dbReference>
<keyword evidence="5 9" id="KW-0671">Queuosine biosynthesis</keyword>
<dbReference type="NCBIfam" id="TIGR00276">
    <property type="entry name" value="tRNA epoxyqueuosine(34) reductase QueG"/>
    <property type="match status" value="1"/>
</dbReference>
<comment type="subunit">
    <text evidence="9">Monomer.</text>
</comment>
<dbReference type="GO" id="GO:0051539">
    <property type="term" value="F:4 iron, 4 sulfur cluster binding"/>
    <property type="evidence" value="ECO:0007669"/>
    <property type="project" value="UniProtKB-KW"/>
</dbReference>
<evidence type="ECO:0000256" key="6">
    <source>
        <dbReference type="ARBA" id="ARBA00023002"/>
    </source>
</evidence>
<dbReference type="PROSITE" id="PS00198">
    <property type="entry name" value="4FE4S_FER_1"/>
    <property type="match status" value="1"/>
</dbReference>
<name>A0A363UNV7_9GAMM</name>
<dbReference type="InterPro" id="IPR013542">
    <property type="entry name" value="QueG_DUF1730"/>
</dbReference>
<accession>A0A363UNV7</accession>
<dbReference type="FunFam" id="3.30.70.20:FF:000017">
    <property type="entry name" value="Epoxyqueuosine reductase"/>
    <property type="match status" value="1"/>
</dbReference>
<dbReference type="SUPFAM" id="SSF54862">
    <property type="entry name" value="4Fe-4S ferredoxins"/>
    <property type="match status" value="1"/>
</dbReference>
<dbReference type="OrthoDB" id="9784571at2"/>
<comment type="caution">
    <text evidence="11">The sequence shown here is derived from an EMBL/GenBank/DDBJ whole genome shotgun (WGS) entry which is preliminary data.</text>
</comment>
<dbReference type="InterPro" id="IPR017896">
    <property type="entry name" value="4Fe4S_Fe-S-bd"/>
</dbReference>
<feature type="binding site" evidence="9">
    <location>
        <position position="69"/>
    </location>
    <ligand>
        <name>cob(II)alamin</name>
        <dbReference type="ChEBI" id="CHEBI:16304"/>
    </ligand>
</feature>
<feature type="binding site" evidence="9">
    <location>
        <position position="256"/>
    </location>
    <ligand>
        <name>[4Fe-4S] cluster</name>
        <dbReference type="ChEBI" id="CHEBI:49883"/>
        <label>2</label>
    </ligand>
</feature>
<evidence type="ECO:0000256" key="7">
    <source>
        <dbReference type="ARBA" id="ARBA00023004"/>
    </source>
</evidence>
<feature type="binding site" evidence="9">
    <location>
        <position position="209"/>
    </location>
    <ligand>
        <name>[4Fe-4S] cluster</name>
        <dbReference type="ChEBI" id="CHEBI:49883"/>
        <label>1</label>
    </ligand>
</feature>
<feature type="binding site" evidence="9">
    <location>
        <position position="147"/>
    </location>
    <ligand>
        <name>cob(II)alamin</name>
        <dbReference type="ChEBI" id="CHEBI:16304"/>
    </ligand>
</feature>
<evidence type="ECO:0000256" key="9">
    <source>
        <dbReference type="HAMAP-Rule" id="MF_00916"/>
    </source>
</evidence>
<evidence type="ECO:0000256" key="4">
    <source>
        <dbReference type="ARBA" id="ARBA00022723"/>
    </source>
</evidence>
<dbReference type="Gene3D" id="3.30.70.20">
    <property type="match status" value="1"/>
</dbReference>
<comment type="function">
    <text evidence="9">Catalyzes the conversion of epoxyqueuosine (oQ) to queuosine (Q), which is a hypermodified base found in the wobble positions of tRNA(Asp), tRNA(Asn), tRNA(His) and tRNA(Tyr).</text>
</comment>
<comment type="pathway">
    <text evidence="9">tRNA modification; tRNA-queuosine biosynthesis.</text>
</comment>
<dbReference type="GO" id="GO:0008616">
    <property type="term" value="P:tRNA queuosine(34) biosynthetic process"/>
    <property type="evidence" value="ECO:0007669"/>
    <property type="project" value="UniProtKB-UniRule"/>
</dbReference>
<dbReference type="Proteomes" id="UP000251800">
    <property type="component" value="Unassembled WGS sequence"/>
</dbReference>
<comment type="similarity">
    <text evidence="9">Belongs to the QueG family.</text>
</comment>
<feature type="binding site" evidence="9">
    <location>
        <position position="238"/>
    </location>
    <ligand>
        <name>tRNA</name>
        <dbReference type="ChEBI" id="CHEBI:17843"/>
    </ligand>
</feature>
<keyword evidence="1 9" id="KW-0004">4Fe-4S</keyword>
<dbReference type="PANTHER" id="PTHR30002:SF4">
    <property type="entry name" value="EPOXYQUEUOSINE REDUCTASE"/>
    <property type="match status" value="1"/>
</dbReference>
<feature type="binding site" evidence="9">
    <location>
        <position position="259"/>
    </location>
    <ligand>
        <name>[4Fe-4S] cluster</name>
        <dbReference type="ChEBI" id="CHEBI:49883"/>
        <label>2</label>
    </ligand>
</feature>
<feature type="binding site" evidence="9">
    <location>
        <position position="182"/>
    </location>
    <ligand>
        <name>cob(II)alamin</name>
        <dbReference type="ChEBI" id="CHEBI:16304"/>
    </ligand>
</feature>
<keyword evidence="9" id="KW-0846">Cobalamin</keyword>
<comment type="caution">
    <text evidence="9">Lacks conserved residue(s) required for the propagation of feature annotation.</text>
</comment>
<dbReference type="InterPro" id="IPR017900">
    <property type="entry name" value="4Fe4S_Fe_S_CS"/>
</dbReference>
<evidence type="ECO:0000256" key="3">
    <source>
        <dbReference type="ARBA" id="ARBA00022694"/>
    </source>
</evidence>
<dbReference type="EC" id="1.17.99.6" evidence="9"/>
<feature type="binding site" evidence="9">
    <location>
        <position position="263"/>
    </location>
    <ligand>
        <name>[4Fe-4S] cluster</name>
        <dbReference type="ChEBI" id="CHEBI:49883"/>
        <label>1</label>
    </ligand>
</feature>
<keyword evidence="12" id="KW-1185">Reference proteome</keyword>
<feature type="domain" description="4Fe-4S ferredoxin-type" evidence="10">
    <location>
        <begin position="195"/>
        <end position="223"/>
    </location>
</feature>
<keyword evidence="8 9" id="KW-0411">Iron-sulfur</keyword>
<keyword evidence="6 9" id="KW-0560">Oxidoreductase</keyword>
<feature type="binding site" evidence="9">
    <location>
        <position position="213"/>
    </location>
    <ligand>
        <name>[4Fe-4S] cluster</name>
        <dbReference type="ChEBI" id="CHEBI:49883"/>
        <label>2</label>
    </ligand>
</feature>
<evidence type="ECO:0000256" key="8">
    <source>
        <dbReference type="ARBA" id="ARBA00023014"/>
    </source>
</evidence>
<evidence type="ECO:0000256" key="2">
    <source>
        <dbReference type="ARBA" id="ARBA00022490"/>
    </source>
</evidence>
<feature type="binding site" evidence="9">
    <location>
        <position position="203"/>
    </location>
    <ligand>
        <name>[4Fe-4S] cluster</name>
        <dbReference type="ChEBI" id="CHEBI:49883"/>
        <label>1</label>
    </ligand>
</feature>
<keyword evidence="4 9" id="KW-0479">Metal-binding</keyword>
<feature type="binding site" evidence="9">
    <location>
        <position position="229"/>
    </location>
    <ligand>
        <name>[4Fe-4S] cluster</name>
        <dbReference type="ChEBI" id="CHEBI:49883"/>
        <label>2</label>
    </ligand>
</feature>
<protein>
    <recommendedName>
        <fullName evidence="9">Epoxyqueuosine reductase</fullName>
        <ecNumber evidence="9">1.17.99.6</ecNumber>
    </recommendedName>
    <alternativeName>
        <fullName evidence="9">Queuosine biosynthesis protein QueG</fullName>
    </alternativeName>
</protein>
<comment type="cofactor">
    <cofactor evidence="9">
        <name>cob(II)alamin</name>
        <dbReference type="ChEBI" id="CHEBI:16304"/>
    </cofactor>
</comment>
<dbReference type="EMBL" id="QEQK01000003">
    <property type="protein sequence ID" value="PWN57146.1"/>
    <property type="molecule type" value="Genomic_DNA"/>
</dbReference>
<feature type="binding site" evidence="9">
    <location>
        <position position="206"/>
    </location>
    <ligand>
        <name>[4Fe-4S] cluster</name>
        <dbReference type="ChEBI" id="CHEBI:49883"/>
        <label>1</label>
    </ligand>
</feature>
<evidence type="ECO:0000259" key="10">
    <source>
        <dbReference type="PROSITE" id="PS51379"/>
    </source>
</evidence>
<comment type="cofactor">
    <cofactor evidence="9">
        <name>[4Fe-4S] cluster</name>
        <dbReference type="ChEBI" id="CHEBI:49883"/>
    </cofactor>
    <text evidence="9">Binds 2 [4Fe-4S] clusters per monomer.</text>
</comment>
<sequence length="363" mass="40677">MRVKTQPPNATPSPEVLAGRIRDWATELGFDGVGITGFDLAEDVEHLHQWLREGRHGSMDYMARHTDLRADPARLQPEAIRCISVRMNYRTQSADAMQACLDDPDRAYVSRYALGRDYHKLMRGRLKQLARRLQEAAPEALSRPFVDSAPVLEKALGRDARLGWIGKHSLLLHRDAGSWFFLGEILTNVALPVDDDPPVKNLCGSCTACMEICPTQAITGPQQLDARRCIAYLTIEHKGSIPEGLRKPMGNRIFGCDDCQLVCPWNRYAQATREPDFAPRHGLDTARLVDLFAWSEDEFLSRTEGMPIRRTGYAGWRRNIAVALGNATASDESRQALRGALDDPSPLVREHVQWALQQLEAAD</sequence>
<feature type="binding site" evidence="9">
    <location>
        <begin position="256"/>
        <end position="257"/>
    </location>
    <ligand>
        <name>cob(II)alamin</name>
        <dbReference type="ChEBI" id="CHEBI:16304"/>
    </ligand>
</feature>
<dbReference type="HAMAP" id="MF_00916">
    <property type="entry name" value="QueG"/>
    <property type="match status" value="1"/>
</dbReference>
<keyword evidence="7 9" id="KW-0408">Iron</keyword>
<dbReference type="GO" id="GO:0046872">
    <property type="term" value="F:metal ion binding"/>
    <property type="evidence" value="ECO:0007669"/>
    <property type="project" value="UniProtKB-KW"/>
</dbReference>
<evidence type="ECO:0000256" key="5">
    <source>
        <dbReference type="ARBA" id="ARBA00022785"/>
    </source>
</evidence>
<dbReference type="AlphaFoldDB" id="A0A363UNV7"/>
<keyword evidence="3 9" id="KW-0819">tRNA processing</keyword>
<dbReference type="Pfam" id="PF13484">
    <property type="entry name" value="Fer4_16"/>
    <property type="match status" value="1"/>
</dbReference>
<organism evidence="11 12">
    <name type="scientific">Abyssibacter profundi</name>
    <dbReference type="NCBI Taxonomy" id="2182787"/>
    <lineage>
        <taxon>Bacteria</taxon>
        <taxon>Pseudomonadati</taxon>
        <taxon>Pseudomonadota</taxon>
        <taxon>Gammaproteobacteria</taxon>
        <taxon>Chromatiales</taxon>
        <taxon>Oceanococcaceae</taxon>
        <taxon>Abyssibacter</taxon>
    </lineage>
</organism>
<dbReference type="GO" id="GO:0005737">
    <property type="term" value="C:cytoplasm"/>
    <property type="evidence" value="ECO:0007669"/>
    <property type="project" value="UniProtKB-SubCell"/>
</dbReference>
<dbReference type="GO" id="GO:0031419">
    <property type="term" value="F:cobalamin binding"/>
    <property type="evidence" value="ECO:0007669"/>
    <property type="project" value="UniProtKB-KW"/>
</dbReference>
<dbReference type="Pfam" id="PF08331">
    <property type="entry name" value="QueG_DUF1730"/>
    <property type="match status" value="1"/>
</dbReference>
<evidence type="ECO:0000313" key="11">
    <source>
        <dbReference type="EMBL" id="PWN57146.1"/>
    </source>
</evidence>
<dbReference type="UniPathway" id="UPA00392"/>
<gene>
    <name evidence="9 11" type="primary">queG</name>
    <name evidence="11" type="ORF">DEH80_04255</name>
</gene>
<dbReference type="PANTHER" id="PTHR30002">
    <property type="entry name" value="EPOXYQUEUOSINE REDUCTASE"/>
    <property type="match status" value="1"/>
</dbReference>
<evidence type="ECO:0000256" key="1">
    <source>
        <dbReference type="ARBA" id="ARBA00022485"/>
    </source>
</evidence>
<feature type="binding site" evidence="9">
    <location>
        <position position="171"/>
    </location>
    <ligand>
        <name>cob(II)alamin</name>
        <dbReference type="ChEBI" id="CHEBI:16304"/>
    </ligand>
</feature>
<feature type="active site" description="Proton donor" evidence="9">
    <location>
        <position position="147"/>
    </location>
</feature>
<keyword evidence="2 9" id="KW-0963">Cytoplasm</keyword>
<dbReference type="GO" id="GO:0052693">
    <property type="term" value="F:epoxyqueuosine reductase activity"/>
    <property type="evidence" value="ECO:0007669"/>
    <property type="project" value="UniProtKB-UniRule"/>
</dbReference>
<reference evidence="11 12" key="1">
    <citation type="submission" date="2018-05" db="EMBL/GenBank/DDBJ databases">
        <title>Abyssibacter profundi OUC007T gen. nov., sp. nov, a marine bacterium isolated from seawater of the Mariana Trench.</title>
        <authorList>
            <person name="Zhou S."/>
        </authorList>
    </citation>
    <scope>NUCLEOTIDE SEQUENCE [LARGE SCALE GENOMIC DNA]</scope>
    <source>
        <strain evidence="11 12">OUC007</strain>
    </source>
</reference>